<organism evidence="2 3">
    <name type="scientific">Trichuris muris</name>
    <name type="common">Mouse whipworm</name>
    <dbReference type="NCBI Taxonomy" id="70415"/>
    <lineage>
        <taxon>Eukaryota</taxon>
        <taxon>Metazoa</taxon>
        <taxon>Ecdysozoa</taxon>
        <taxon>Nematoda</taxon>
        <taxon>Enoplea</taxon>
        <taxon>Dorylaimia</taxon>
        <taxon>Trichinellida</taxon>
        <taxon>Trichuridae</taxon>
        <taxon>Trichuris</taxon>
    </lineage>
</organism>
<dbReference type="WBParaSite" id="TMUE_1000003822.1">
    <property type="protein sequence ID" value="TMUE_1000003822.1"/>
    <property type="gene ID" value="WBGene00298803"/>
</dbReference>
<dbReference type="Proteomes" id="UP000046395">
    <property type="component" value="Unassembled WGS sequence"/>
</dbReference>
<sequence>MKLSFQWLLTDFPAVLPFPVERREPNGTGAQGWPVYRVCPNGQRNRWSLASARWDVELPQDGRMLSGWLLVHKASSALSGNKSPPRNPGPPPDSVKLSTRASRRPGSVGFLGRVNSRIVRNWSMQGRRESLLARIESEASICPNGRQRAIRSRGVMAKQAASTGCRAFSPCKCKIRKSLALHAQAGSGNRHLAIRKGHYECELVQLGAKQIENGTPPSWAPSRLGLATGCC</sequence>
<evidence type="ECO:0000256" key="1">
    <source>
        <dbReference type="SAM" id="MobiDB-lite"/>
    </source>
</evidence>
<name>A0A5S6QA31_TRIMR</name>
<protein>
    <submittedName>
        <fullName evidence="3">Uncharacterized protein</fullName>
    </submittedName>
</protein>
<evidence type="ECO:0000313" key="2">
    <source>
        <dbReference type="Proteomes" id="UP000046395"/>
    </source>
</evidence>
<keyword evidence="2" id="KW-1185">Reference proteome</keyword>
<proteinExistence type="predicted"/>
<accession>A0A5S6QA31</accession>
<dbReference type="AlphaFoldDB" id="A0A5S6QA31"/>
<reference evidence="3" key="1">
    <citation type="submission" date="2019-12" db="UniProtKB">
        <authorList>
            <consortium name="WormBaseParasite"/>
        </authorList>
    </citation>
    <scope>IDENTIFICATION</scope>
</reference>
<evidence type="ECO:0000313" key="3">
    <source>
        <dbReference type="WBParaSite" id="TMUE_1000003822.1"/>
    </source>
</evidence>
<feature type="region of interest" description="Disordered" evidence="1">
    <location>
        <begin position="77"/>
        <end position="108"/>
    </location>
</feature>